<dbReference type="OrthoDB" id="9204728at2"/>
<reference evidence="2 3" key="1">
    <citation type="journal article" date="2016" name="Front. Microbiol.">
        <title>Comparative Genomic Analysis Reveals a Diverse Repertoire of Genes Involved in Prokaryote-Eukaryote Interactions within the Pseudovibrio Genus.</title>
        <authorList>
            <person name="Romano S."/>
            <person name="Fernandez-Guerra A."/>
            <person name="Reen F.J."/>
            <person name="Glockner F.O."/>
            <person name="Crowley S.P."/>
            <person name="O'Sullivan O."/>
            <person name="Cotter P.D."/>
            <person name="Adams C."/>
            <person name="Dobson A.D."/>
            <person name="O'Gara F."/>
        </authorList>
    </citation>
    <scope>NUCLEOTIDE SEQUENCE [LARGE SCALE GENOMIC DNA]</scope>
    <source>
        <strain evidence="2 3">Ad2</strain>
    </source>
</reference>
<feature type="transmembrane region" description="Helical" evidence="1">
    <location>
        <begin position="196"/>
        <end position="218"/>
    </location>
</feature>
<evidence type="ECO:0000256" key="1">
    <source>
        <dbReference type="SAM" id="Phobius"/>
    </source>
</evidence>
<dbReference type="STRING" id="989403.SAMN05421798_1583"/>
<evidence type="ECO:0000313" key="3">
    <source>
        <dbReference type="Proteomes" id="UP000076577"/>
    </source>
</evidence>
<keyword evidence="1" id="KW-0472">Membrane</keyword>
<dbReference type="Proteomes" id="UP000076577">
    <property type="component" value="Unassembled WGS sequence"/>
</dbReference>
<dbReference type="RefSeq" id="WP_068008021.1">
    <property type="nucleotide sequence ID" value="NZ_FOFM01000058.1"/>
</dbReference>
<sequence length="298" mass="31858">MVYPLAEQRMAQQHSSAHDVNQVQDEATVVSLEGFAQAIVDAHQGMALMTGGALDLATMPGTLLDSRSGHQLLKEIGVKGRYYTKIANGKTYVIFKGYPAVREVLTGTRYLSSTPKVVAFGIGPEAIRAGGRLNAVIMITCYVALDVMQFIMSDTQLYSELFANIITDVAIGAVAIGAGMAAAAAGALLAGAITTVAIPALAIAAGAIVVGMAVGMALGQLDKAFALREKLSAALRWTGEAVALGLQKTGQTIREAQVSMRQKVEELERRGNRFLYDLERETIWHLGGPDLYNQIYRR</sequence>
<keyword evidence="3" id="KW-1185">Reference proteome</keyword>
<name>A0A165WZB9_9HYPH</name>
<proteinExistence type="predicted"/>
<keyword evidence="1" id="KW-1133">Transmembrane helix</keyword>
<organism evidence="2 3">
    <name type="scientific">Pseudovibrio axinellae</name>
    <dbReference type="NCBI Taxonomy" id="989403"/>
    <lineage>
        <taxon>Bacteria</taxon>
        <taxon>Pseudomonadati</taxon>
        <taxon>Pseudomonadota</taxon>
        <taxon>Alphaproteobacteria</taxon>
        <taxon>Hyphomicrobiales</taxon>
        <taxon>Stappiaceae</taxon>
        <taxon>Pseudovibrio</taxon>
    </lineage>
</organism>
<gene>
    <name evidence="2" type="ORF">PsAD2_03217</name>
</gene>
<accession>A0A165WZB9</accession>
<comment type="caution">
    <text evidence="2">The sequence shown here is derived from an EMBL/GenBank/DDBJ whole genome shotgun (WGS) entry which is preliminary data.</text>
</comment>
<protein>
    <submittedName>
        <fullName evidence="2">Uncharacterized protein</fullName>
    </submittedName>
</protein>
<dbReference type="PATRIC" id="fig|989403.3.peg.3447"/>
<evidence type="ECO:0000313" key="2">
    <source>
        <dbReference type="EMBL" id="KZL17089.1"/>
    </source>
</evidence>
<keyword evidence="1" id="KW-0812">Transmembrane</keyword>
<dbReference type="EMBL" id="LMCB01000038">
    <property type="protein sequence ID" value="KZL17089.1"/>
    <property type="molecule type" value="Genomic_DNA"/>
</dbReference>
<feature type="transmembrane region" description="Helical" evidence="1">
    <location>
        <begin position="161"/>
        <end position="190"/>
    </location>
</feature>
<dbReference type="AlphaFoldDB" id="A0A165WZB9"/>